<dbReference type="GO" id="GO:0008641">
    <property type="term" value="F:ubiquitin-like modifier activating enzyme activity"/>
    <property type="evidence" value="ECO:0007669"/>
    <property type="project" value="InterPro"/>
</dbReference>
<dbReference type="AlphaFoldDB" id="A0A5S4EPR6"/>
<name>A0A5S4EPR6_9PROT</name>
<dbReference type="InterPro" id="IPR045886">
    <property type="entry name" value="ThiF/MoeB/HesA"/>
</dbReference>
<evidence type="ECO:0000313" key="3">
    <source>
        <dbReference type="EMBL" id="TMQ77434.1"/>
    </source>
</evidence>
<evidence type="ECO:0000259" key="2">
    <source>
        <dbReference type="Pfam" id="PF20590"/>
    </source>
</evidence>
<protein>
    <submittedName>
        <fullName evidence="3">Dinucleotide-utilizing enzymes involved in molybdopterin and thiamine biosynthesis family 2</fullName>
    </submittedName>
</protein>
<accession>A0A5S4EPR6</accession>
<dbReference type="InterPro" id="IPR035985">
    <property type="entry name" value="Ubiquitin-activating_enz"/>
</dbReference>
<dbReference type="Proteomes" id="UP000306324">
    <property type="component" value="Unassembled WGS sequence"/>
</dbReference>
<dbReference type="CDD" id="cd01483">
    <property type="entry name" value="E1_enzyme_family"/>
    <property type="match status" value="1"/>
</dbReference>
<sequence>MSRRLIARSPDLQQLRQDAYDIECRGSYLLIKDIPYVNAQRQIKRGILISNLEVLDDATKKPDNHVTYWTGEHPCLSTGVKMTSIENASPAQSLGDGIQADFTFSAKADYRDYHHKMTTYLERISGEARLIDPSATAMTHPVHLAGEEEALFNYIDTASARVNVGALNEKLARLRVAIVGLGGTGSYVLDFLAKTRVAEIHLFDGDLFEQHNAFRAPGAASIGDLRAHSSKVQHWARVYGEMRAGVVAHPKFLDGANASELQGVDYVFLCMDSSQAKREIVAALEQMGTPFIETGMGVLRNNDQLRGLVRVVTSTPHTRDRARPHISFADGNGGENEYSTNIQIVELNALAASFAVIRFKKLVDFYADSCNEYRSGYSISANDIVAEGV</sequence>
<dbReference type="GO" id="GO:0061503">
    <property type="term" value="F:tRNA threonylcarbamoyladenosine dehydratase"/>
    <property type="evidence" value="ECO:0007669"/>
    <property type="project" value="TreeGrafter"/>
</dbReference>
<dbReference type="EMBL" id="SWAD01000025">
    <property type="protein sequence ID" value="TMQ77434.1"/>
    <property type="molecule type" value="Genomic_DNA"/>
</dbReference>
<gene>
    <name evidence="3" type="ORF">ACCUM_3154</name>
</gene>
<evidence type="ECO:0000259" key="1">
    <source>
        <dbReference type="Pfam" id="PF00899"/>
    </source>
</evidence>
<dbReference type="PANTHER" id="PTHR43267:SF1">
    <property type="entry name" value="TRNA THREONYLCARBAMOYLADENOSINE DEHYDRATASE"/>
    <property type="match status" value="1"/>
</dbReference>
<dbReference type="InterPro" id="IPR000594">
    <property type="entry name" value="ThiF_NAD_FAD-bd"/>
</dbReference>
<dbReference type="OrthoDB" id="8773615at2"/>
<organism evidence="3 4">
    <name type="scientific">Candidatus Accumulibacter phosphatis</name>
    <dbReference type="NCBI Taxonomy" id="327160"/>
    <lineage>
        <taxon>Bacteria</taxon>
        <taxon>Pseudomonadati</taxon>
        <taxon>Pseudomonadota</taxon>
        <taxon>Betaproteobacteria</taxon>
        <taxon>Candidatus Accumulibacter</taxon>
    </lineage>
</organism>
<dbReference type="RefSeq" id="WP_138677812.1">
    <property type="nucleotide sequence ID" value="NZ_SWAD01000025.1"/>
</dbReference>
<dbReference type="GO" id="GO:0061504">
    <property type="term" value="P:cyclic threonylcarbamoyladenosine biosynthetic process"/>
    <property type="evidence" value="ECO:0007669"/>
    <property type="project" value="TreeGrafter"/>
</dbReference>
<dbReference type="NCBIfam" id="NF004804">
    <property type="entry name" value="PRK06153.1-3"/>
    <property type="match status" value="1"/>
</dbReference>
<reference evidence="3 4" key="1">
    <citation type="submission" date="2019-04" db="EMBL/GenBank/DDBJ databases">
        <title>A novel phosphate-accumulating bacterium identified in bioreactor for phosphate removal from wastewater.</title>
        <authorList>
            <person name="Kotlyarov R.Y."/>
            <person name="Beletsky A.V."/>
            <person name="Kallistova A.Y."/>
            <person name="Dorofeev A.G."/>
            <person name="Nikolaev Y.Y."/>
            <person name="Pimenov N.V."/>
            <person name="Ravin N.V."/>
            <person name="Mardanov A.V."/>
        </authorList>
    </citation>
    <scope>NUCLEOTIDE SEQUENCE [LARGE SCALE GENOMIC DNA]</scope>
    <source>
        <strain evidence="3 4">Bin19</strain>
    </source>
</reference>
<proteinExistence type="predicted"/>
<dbReference type="SUPFAM" id="SSF69572">
    <property type="entry name" value="Activating enzymes of the ubiquitin-like proteins"/>
    <property type="match status" value="1"/>
</dbReference>
<dbReference type="InterPro" id="IPR046741">
    <property type="entry name" value="DUF6791"/>
</dbReference>
<feature type="domain" description="THIF-type NAD/FAD binding fold" evidence="1">
    <location>
        <begin position="168"/>
        <end position="312"/>
    </location>
</feature>
<dbReference type="Pfam" id="PF20590">
    <property type="entry name" value="DUF6791"/>
    <property type="match status" value="1"/>
</dbReference>
<dbReference type="PANTHER" id="PTHR43267">
    <property type="entry name" value="TRNA THREONYLCARBAMOYLADENOSINE DEHYDRATASE"/>
    <property type="match status" value="1"/>
</dbReference>
<comment type="caution">
    <text evidence="3">The sequence shown here is derived from an EMBL/GenBank/DDBJ whole genome shotgun (WGS) entry which is preliminary data.</text>
</comment>
<feature type="domain" description="DUF6791" evidence="2">
    <location>
        <begin position="10"/>
        <end position="157"/>
    </location>
</feature>
<keyword evidence="4" id="KW-1185">Reference proteome</keyword>
<evidence type="ECO:0000313" key="4">
    <source>
        <dbReference type="Proteomes" id="UP000306324"/>
    </source>
</evidence>
<dbReference type="Pfam" id="PF00899">
    <property type="entry name" value="ThiF"/>
    <property type="match status" value="1"/>
</dbReference>
<dbReference type="NCBIfam" id="NF004805">
    <property type="entry name" value="PRK06153.1-4"/>
    <property type="match status" value="1"/>
</dbReference>
<dbReference type="Gene3D" id="3.40.50.720">
    <property type="entry name" value="NAD(P)-binding Rossmann-like Domain"/>
    <property type="match status" value="1"/>
</dbReference>